<dbReference type="Proteomes" id="UP000223060">
    <property type="component" value="Chromosome"/>
</dbReference>
<proteinExistence type="predicted"/>
<feature type="domain" description="HTH cro/C1-type" evidence="1">
    <location>
        <begin position="16"/>
        <end position="44"/>
    </location>
</feature>
<evidence type="ECO:0000313" key="3">
    <source>
        <dbReference type="Proteomes" id="UP000223060"/>
    </source>
</evidence>
<protein>
    <recommendedName>
        <fullName evidence="1">HTH cro/C1-type domain-containing protein</fullName>
    </recommendedName>
</protein>
<dbReference type="SUPFAM" id="SSF47413">
    <property type="entry name" value="lambda repressor-like DNA-binding domains"/>
    <property type="match status" value="1"/>
</dbReference>
<reference evidence="3" key="1">
    <citation type="submission" date="2015-03" db="EMBL/GenBank/DDBJ databases">
        <authorList>
            <person name="Ferrari E."/>
            <person name="Walter M.C."/>
            <person name="Huptas C."/>
            <person name="Scherer S."/>
            <person name="Mueller-Herbst S."/>
        </authorList>
    </citation>
    <scope>NUCLEOTIDE SEQUENCE [LARGE SCALE GENOMIC DNA]</scope>
    <source>
        <strain evidence="3">LWP01</strain>
    </source>
</reference>
<dbReference type="Pfam" id="PF12844">
    <property type="entry name" value="HTH_19"/>
    <property type="match status" value="1"/>
</dbReference>
<evidence type="ECO:0000313" key="2">
    <source>
        <dbReference type="EMBL" id="AQY50474.1"/>
    </source>
</evidence>
<keyword evidence="3" id="KW-1185">Reference proteome</keyword>
<dbReference type="PROSITE" id="PS50943">
    <property type="entry name" value="HTH_CROC1"/>
    <property type="match status" value="1"/>
</dbReference>
<accession>A0A1S7FSR1</accession>
<dbReference type="Gene3D" id="1.10.260.40">
    <property type="entry name" value="lambda repressor-like DNA-binding domains"/>
    <property type="match status" value="1"/>
</dbReference>
<gene>
    <name evidence="2" type="ORF">UE46_05155</name>
</gene>
<dbReference type="RefSeq" id="WP_036058569.1">
    <property type="nucleotide sequence ID" value="NZ_CP011102.1"/>
</dbReference>
<dbReference type="InterPro" id="IPR010982">
    <property type="entry name" value="Lambda_DNA-bd_dom_sf"/>
</dbReference>
<organism evidence="2 3">
    <name type="scientific">Listeria weihenstephanensis</name>
    <dbReference type="NCBI Taxonomy" id="1006155"/>
    <lineage>
        <taxon>Bacteria</taxon>
        <taxon>Bacillati</taxon>
        <taxon>Bacillota</taxon>
        <taxon>Bacilli</taxon>
        <taxon>Bacillales</taxon>
        <taxon>Listeriaceae</taxon>
        <taxon>Listeria</taxon>
    </lineage>
</organism>
<dbReference type="AlphaFoldDB" id="A0A1S7FSR1"/>
<name>A0A1S7FSR1_9LIST</name>
<evidence type="ECO:0000259" key="1">
    <source>
        <dbReference type="PROSITE" id="PS50943"/>
    </source>
</evidence>
<dbReference type="CDD" id="cd00093">
    <property type="entry name" value="HTH_XRE"/>
    <property type="match status" value="1"/>
</dbReference>
<accession>A0A1S7FZ40</accession>
<dbReference type="InterPro" id="IPR001387">
    <property type="entry name" value="Cro/C1-type_HTH"/>
</dbReference>
<sequence length="67" mass="7246">MPVQQLKELVTIALVQRGISQAQLARTIGISPAYLSDILNDNRSGKRADEIKNQVANALGIDQKEGS</sequence>
<dbReference type="GO" id="GO:0003677">
    <property type="term" value="F:DNA binding"/>
    <property type="evidence" value="ECO:0007669"/>
    <property type="project" value="InterPro"/>
</dbReference>
<dbReference type="EMBL" id="CP011102">
    <property type="protein sequence ID" value="AQY50474.1"/>
    <property type="molecule type" value="Genomic_DNA"/>
</dbReference>
<dbReference type="KEGG" id="lwi:UE46_05155"/>